<evidence type="ECO:0000256" key="4">
    <source>
        <dbReference type="ARBA" id="ARBA00022679"/>
    </source>
</evidence>
<comment type="caution">
    <text evidence="22">The sequence shown here is derived from an EMBL/GenBank/DDBJ whole genome shotgun (WGS) entry which is preliminary data.</text>
</comment>
<keyword evidence="11" id="KW-0539">Nucleus</keyword>
<sequence length="2213" mass="256101">MTLDTLNSSKRKGGYENSEDGEVTRGGKKIKSLNKKLSTDLSHNCTKIFQQRSKRGEHSMDIFVQANDHDETDLIKLNAIEIKSLKDGFKYLGYRCRVAVSRQRLKEPKNNFPNSFNWVEGIIKYWDPKFKLFFVHFLLSPSAHSFNNSSGISKHEWKYLATQNNSPSANTPLSNLILSPFAIDRGWFDSNPITIRVYGDFPILELSYIPNTDCLERFKCKELTNESCTKCNIQFMSEENFRSCEICSRKFHVRCTTEGNWSVQELKDSDTINLFRFHYPSNLELLLIANEHKKYIRERRKVWKRSDINSCIDGNLTSNKISHENQLPYDLVDVEELERALPAEVKAIILENYNLSHTNIRKLLSKLPNKAGSIIGDHQVKILCRNYRYNKRNRSTMLTNSLRDDEEYSIINTSVESSPCKAFYEDDKYAQNCSSGSELNSKLDLIKAEQILENQAVEINELGSSDGVRSENTPIQVIVDENMNDKIQNEYNYRCKDCISCIYCNESLLRIPLILRPSELPSRSIVYSQFPTKLENFVVCTACGICYHGSCGNSFVPPLIFGGNNFKCSNCCKCIHCGYKDDGFMDYASWDSTFTSCIRCCKGFEKGQFCSICRKIWTSSWEGEWLQCDICRFWVHYDCDKDLNKPIEFYSNMSNYYNCPVCRSNDNCLKYKRILDHFMCLDKSKDFVSIPLPSYQNYWKVVKIPMDIITITKNLESKKYESDKFSFIRDIFRIIYNAQISHMPNHRIFKLAANILKKITNLFKLLFGEDTLIDFFRAIKNEDSSMSILMDQLDISSSVRSKGNKELVESKDLNRNTEQSKAPGSLVAETNMDNDLIALAEYYINQIDMGLGLSNRLRKTTSLRPLFNSDGVTLINSIFEDLVFEFQKCAICKHKSNLIYCNYCGSGIHYECSQEANHPYICNLCTVCHICSDIFTEIDSPIISCIKCKKKAHYTCIWQESDSHLFKKKNELRRANNDFSGLFKDNRDYICKWKILSSNSSPNKPKVLINSPFTAVLGKGYYQHLINEIYLCMECSNNKEYLYSNLFMKKYVEEHNFLFQKVIRLQNILSEIISEQTEVSCLDKVQEKYLFKILNRISKINLKQLDTTRLRENMVICNLCSDSFYCRDFEDLMDIADDTSVCSISLNFVCDICSTLKYDINNKSNIFTEHFSKNDLSSIQNSKLRTAMVDFPSILNTLISTSQFRVTLTRDINLIMRIFLNPLLDQLIDGLQGKNISNSDINLEKVKDEIFFRYTNSEFVRREHQKILNSFLLWYLFYIHQGDSFDFSSLRKSYLQYFYKKNTSLNNLIQSDTLSIIIGSIENMVLSNEINIAASMHRSIQYLLSDPEYLSFLNFYSTMLLLPGNAHLRSLVNMNTINIQAIMDAKLFFDMNNSFENYISRSNDIAEDLTSIPKQRSLKNEIIQGLSLIKSQIEKDCSRNFSLDISIFVLIYKLTLAYLSNSDRADPNLIKCKFCGKSKNILLGEQLLSLENNIYLHKECILWSLPFVLEPVLNNIDMGYESKFDGSKKKSEIYSPKYPTFGHILWPIIGRPICVDINDIIITLNDMNALKCSLCENMGATIKCSGNDSCFKYYHIDCIFMNLNIGSNLLYSPDDSSKEDIKDNLVIKKDSILIPNVHIRVKYRRVWCSECWEMYKSLIEPESSFSEGLTGGVLFTFVRMLSVNINIVRDVEFKHELMNIHNRPLDLFLERLITIFNNFNKKSCSKVKALIQNLKRVRNSVSNNMIFDPCIVNDSLVFLDSGIIFRDKNLKSQEKIAILPINYKTLRVWKSSKILNKLFNIKSYHALYLCSIIAFNGEKVFQVDWIPSSFYELNKVNELLSTRKNFKKDEFLIDVSINGVGHKLFGMPLIRDFNLKNLFNSFVGFLSADSLDNLDNDTLECLLYRNYLPDHSLLCFNGQNGHLRTECNIKPEVFFGFREEFISDQIACKFDKFCLSELITELNSRKIFSEIVHPELWTTHRQYSFTDKLLNFEGLGFGYCDLGKTEIIGNRINEDLFNIVYTECSIDLDNSELMTNIQILQESSRRNRAKLEDMVPSKLYRYLDSLPYDKRLAIRKSSIHGFGLFAREPIRAGEPIIEYVGELIRNSVADKRENAYKSYGNRDGSCYMFRLDELNVLDATNIGNHARFMNHCCDPNSICKVISVDSHKHIVIFSKKDINKDEEITYDYQFNVEEASEKITCHCGASNCLGRMN</sequence>
<keyword evidence="4" id="KW-0808">Transferase</keyword>
<dbReference type="InterPro" id="IPR001965">
    <property type="entry name" value="Znf_PHD"/>
</dbReference>
<dbReference type="Proteomes" id="UP001071777">
    <property type="component" value="Unassembled WGS sequence"/>
</dbReference>
<evidence type="ECO:0000313" key="23">
    <source>
        <dbReference type="Proteomes" id="UP001071777"/>
    </source>
</evidence>
<dbReference type="EC" id="2.1.1.354" evidence="2"/>
<dbReference type="CDD" id="cd10518">
    <property type="entry name" value="SET_SETD1-like"/>
    <property type="match status" value="1"/>
</dbReference>
<organism evidence="22 23">
    <name type="scientific">Cryptosporidium canis</name>
    <dbReference type="NCBI Taxonomy" id="195482"/>
    <lineage>
        <taxon>Eukaryota</taxon>
        <taxon>Sar</taxon>
        <taxon>Alveolata</taxon>
        <taxon>Apicomplexa</taxon>
        <taxon>Conoidasida</taxon>
        <taxon>Coccidia</taxon>
        <taxon>Eucoccidiorida</taxon>
        <taxon>Eimeriorina</taxon>
        <taxon>Cryptosporidiidae</taxon>
        <taxon>Cryptosporidium</taxon>
    </lineage>
</organism>
<dbReference type="InterPro" id="IPR001214">
    <property type="entry name" value="SET_dom"/>
</dbReference>
<evidence type="ECO:0000256" key="10">
    <source>
        <dbReference type="ARBA" id="ARBA00023117"/>
    </source>
</evidence>
<reference evidence="22" key="1">
    <citation type="submission" date="2022-10" db="EMBL/GenBank/DDBJ databases">
        <title>Adaptive evolution leads to modifications in subtelomeric GC content in a zoonotic Cryptosporidium species.</title>
        <authorList>
            <person name="Li J."/>
            <person name="Feng Y."/>
            <person name="Xiao L."/>
        </authorList>
    </citation>
    <scope>NUCLEOTIDE SEQUENCE</scope>
    <source>
        <strain evidence="22">25894</strain>
    </source>
</reference>
<feature type="region of interest" description="Disordered" evidence="17">
    <location>
        <begin position="1"/>
        <end position="29"/>
    </location>
</feature>
<dbReference type="InterPro" id="IPR003616">
    <property type="entry name" value="Post-SET_dom"/>
</dbReference>
<dbReference type="SUPFAM" id="SSF82199">
    <property type="entry name" value="SET domain"/>
    <property type="match status" value="1"/>
</dbReference>
<evidence type="ECO:0000259" key="19">
    <source>
        <dbReference type="PROSITE" id="PS50016"/>
    </source>
</evidence>
<evidence type="ECO:0000256" key="14">
    <source>
        <dbReference type="ARBA" id="ARBA00049129"/>
    </source>
</evidence>
<name>A0ABQ8PAZ3_9CRYT</name>
<dbReference type="PROSITE" id="PS50280">
    <property type="entry name" value="SET"/>
    <property type="match status" value="1"/>
</dbReference>
<dbReference type="Gene3D" id="2.170.270.10">
    <property type="entry name" value="SET domain"/>
    <property type="match status" value="1"/>
</dbReference>
<evidence type="ECO:0000256" key="16">
    <source>
        <dbReference type="PROSITE-ProRule" id="PRU00146"/>
    </source>
</evidence>
<dbReference type="SMART" id="SM00249">
    <property type="entry name" value="PHD"/>
    <property type="match status" value="5"/>
</dbReference>
<keyword evidence="6" id="KW-0479">Metal-binding</keyword>
<feature type="domain" description="PHD-type" evidence="19">
    <location>
        <begin position="607"/>
        <end position="665"/>
    </location>
</feature>
<dbReference type="SMART" id="SM00184">
    <property type="entry name" value="RING"/>
    <property type="match status" value="4"/>
</dbReference>
<evidence type="ECO:0000256" key="2">
    <source>
        <dbReference type="ARBA" id="ARBA00012182"/>
    </source>
</evidence>
<evidence type="ECO:0000259" key="20">
    <source>
        <dbReference type="PROSITE" id="PS50280"/>
    </source>
</evidence>
<dbReference type="SMART" id="SM00297">
    <property type="entry name" value="BROMO"/>
    <property type="match status" value="1"/>
</dbReference>
<evidence type="ECO:0000256" key="15">
    <source>
        <dbReference type="PROSITE-ProRule" id="PRU00035"/>
    </source>
</evidence>
<keyword evidence="8" id="KW-0862">Zinc</keyword>
<evidence type="ECO:0000256" key="7">
    <source>
        <dbReference type="ARBA" id="ARBA00022771"/>
    </source>
</evidence>
<dbReference type="PROSITE" id="PS50014">
    <property type="entry name" value="BROMODOMAIN_2"/>
    <property type="match status" value="1"/>
</dbReference>
<dbReference type="SUPFAM" id="SSF47370">
    <property type="entry name" value="Bromodomain"/>
    <property type="match status" value="1"/>
</dbReference>
<comment type="catalytic activity">
    <reaction evidence="14">
        <text>N(6),N(6)-dimethyl-L-lysyl(4)-[histone H3] + S-adenosyl-L-methionine = N(6),N(6),N(6)-trimethyl-L-lysyl(4)-[histone H3] + S-adenosyl-L-homocysteine + H(+)</text>
        <dbReference type="Rhea" id="RHEA:60272"/>
        <dbReference type="Rhea" id="RHEA-COMP:15537"/>
        <dbReference type="Rhea" id="RHEA-COMP:15540"/>
        <dbReference type="ChEBI" id="CHEBI:15378"/>
        <dbReference type="ChEBI" id="CHEBI:57856"/>
        <dbReference type="ChEBI" id="CHEBI:59789"/>
        <dbReference type="ChEBI" id="CHEBI:61961"/>
        <dbReference type="ChEBI" id="CHEBI:61976"/>
    </reaction>
</comment>
<evidence type="ECO:0000256" key="12">
    <source>
        <dbReference type="ARBA" id="ARBA00047571"/>
    </source>
</evidence>
<dbReference type="InterPro" id="IPR036427">
    <property type="entry name" value="Bromodomain-like_sf"/>
</dbReference>
<dbReference type="EMBL" id="JAPCXB010000013">
    <property type="protein sequence ID" value="KAJ1614898.1"/>
    <property type="molecule type" value="Genomic_DNA"/>
</dbReference>
<protein>
    <recommendedName>
        <fullName evidence="2">[histone H3]-lysine(4) N-trimethyltransferase</fullName>
        <ecNumber evidence="2">2.1.1.354</ecNumber>
    </recommendedName>
</protein>
<dbReference type="PROSITE" id="PS50868">
    <property type="entry name" value="POST_SET"/>
    <property type="match status" value="1"/>
</dbReference>
<keyword evidence="23" id="KW-1185">Reference proteome</keyword>
<keyword evidence="5" id="KW-0949">S-adenosyl-L-methionine</keyword>
<feature type="domain" description="SET" evidence="20">
    <location>
        <begin position="2070"/>
        <end position="2189"/>
    </location>
</feature>
<dbReference type="PANTHER" id="PTHR45814">
    <property type="entry name" value="HISTONE-LYSINE N-METHYLTRANSFERASE SETD1"/>
    <property type="match status" value="1"/>
</dbReference>
<keyword evidence="10 15" id="KW-0103">Bromodomain</keyword>
<dbReference type="Gene3D" id="1.20.920.10">
    <property type="entry name" value="Bromodomain-like"/>
    <property type="match status" value="1"/>
</dbReference>
<dbReference type="InterPro" id="IPR044570">
    <property type="entry name" value="Set1-like"/>
</dbReference>
<gene>
    <name evidence="22" type="ORF">OJ252_383</name>
</gene>
<dbReference type="SUPFAM" id="SSF57903">
    <property type="entry name" value="FYVE/PHD zinc finger"/>
    <property type="match status" value="1"/>
</dbReference>
<dbReference type="InterPro" id="IPR046341">
    <property type="entry name" value="SET_dom_sf"/>
</dbReference>
<evidence type="ECO:0000256" key="5">
    <source>
        <dbReference type="ARBA" id="ARBA00022691"/>
    </source>
</evidence>
<keyword evidence="3" id="KW-0489">Methyltransferase</keyword>
<keyword evidence="9" id="KW-0156">Chromatin regulator</keyword>
<dbReference type="PANTHER" id="PTHR45814:SF2">
    <property type="entry name" value="HISTONE-LYSINE N-METHYLTRANSFERASE SETD1"/>
    <property type="match status" value="1"/>
</dbReference>
<proteinExistence type="predicted"/>
<dbReference type="InterPro" id="IPR013083">
    <property type="entry name" value="Znf_RING/FYVE/PHD"/>
</dbReference>
<evidence type="ECO:0000259" key="18">
    <source>
        <dbReference type="PROSITE" id="PS50014"/>
    </source>
</evidence>
<dbReference type="InterPro" id="IPR019787">
    <property type="entry name" value="Znf_PHD-finger"/>
</dbReference>
<evidence type="ECO:0000313" key="22">
    <source>
        <dbReference type="EMBL" id="KAJ1614898.1"/>
    </source>
</evidence>
<dbReference type="SMART" id="SM00317">
    <property type="entry name" value="SET"/>
    <property type="match status" value="1"/>
</dbReference>
<feature type="domain" description="Post-SET" evidence="21">
    <location>
        <begin position="2197"/>
        <end position="2213"/>
    </location>
</feature>
<comment type="subcellular location">
    <subcellularLocation>
        <location evidence="1">Nucleus</location>
    </subcellularLocation>
</comment>
<dbReference type="InterPro" id="IPR001841">
    <property type="entry name" value="Znf_RING"/>
</dbReference>
<comment type="catalytic activity">
    <reaction evidence="13">
        <text>N(6)-methyl-L-lysyl(4)-[histone H3] + S-adenosyl-L-methionine = N(6),N(6)-dimethyl-L-lysyl(4)-[histone H3] + S-adenosyl-L-homocysteine + H(+)</text>
        <dbReference type="Rhea" id="RHEA:60268"/>
        <dbReference type="Rhea" id="RHEA-COMP:15540"/>
        <dbReference type="Rhea" id="RHEA-COMP:15543"/>
        <dbReference type="ChEBI" id="CHEBI:15378"/>
        <dbReference type="ChEBI" id="CHEBI:57856"/>
        <dbReference type="ChEBI" id="CHEBI:59789"/>
        <dbReference type="ChEBI" id="CHEBI:61929"/>
        <dbReference type="ChEBI" id="CHEBI:61976"/>
    </reaction>
</comment>
<dbReference type="Pfam" id="PF00856">
    <property type="entry name" value="SET"/>
    <property type="match status" value="1"/>
</dbReference>
<dbReference type="InterPro" id="IPR001487">
    <property type="entry name" value="Bromodomain"/>
</dbReference>
<accession>A0ABQ8PAZ3</accession>
<evidence type="ECO:0000256" key="9">
    <source>
        <dbReference type="ARBA" id="ARBA00022853"/>
    </source>
</evidence>
<evidence type="ECO:0000256" key="3">
    <source>
        <dbReference type="ARBA" id="ARBA00022603"/>
    </source>
</evidence>
<dbReference type="Pfam" id="PF00439">
    <property type="entry name" value="Bromodomain"/>
    <property type="match status" value="1"/>
</dbReference>
<evidence type="ECO:0000256" key="17">
    <source>
        <dbReference type="SAM" id="MobiDB-lite"/>
    </source>
</evidence>
<evidence type="ECO:0000256" key="6">
    <source>
        <dbReference type="ARBA" id="ARBA00022723"/>
    </source>
</evidence>
<evidence type="ECO:0000259" key="21">
    <source>
        <dbReference type="PROSITE" id="PS50868"/>
    </source>
</evidence>
<dbReference type="SMART" id="SM00508">
    <property type="entry name" value="PostSET"/>
    <property type="match status" value="1"/>
</dbReference>
<evidence type="ECO:0000256" key="1">
    <source>
        <dbReference type="ARBA" id="ARBA00004123"/>
    </source>
</evidence>
<feature type="domain" description="Bromo" evidence="18">
    <location>
        <begin position="695"/>
        <end position="749"/>
    </location>
</feature>
<dbReference type="PROSITE" id="PS50016">
    <property type="entry name" value="ZF_PHD_2"/>
    <property type="match status" value="1"/>
</dbReference>
<dbReference type="Gene3D" id="3.30.40.10">
    <property type="entry name" value="Zinc/RING finger domain, C3HC4 (zinc finger)"/>
    <property type="match status" value="2"/>
</dbReference>
<comment type="catalytic activity">
    <reaction evidence="12">
        <text>L-lysyl(4)-[histone H3] + 3 S-adenosyl-L-methionine = N(6),N(6),N(6)-trimethyl-L-lysyl(4)-[histone H3] + 3 S-adenosyl-L-homocysteine + 3 H(+)</text>
        <dbReference type="Rhea" id="RHEA:60260"/>
        <dbReference type="Rhea" id="RHEA-COMP:15537"/>
        <dbReference type="Rhea" id="RHEA-COMP:15547"/>
        <dbReference type="ChEBI" id="CHEBI:15378"/>
        <dbReference type="ChEBI" id="CHEBI:29969"/>
        <dbReference type="ChEBI" id="CHEBI:57856"/>
        <dbReference type="ChEBI" id="CHEBI:59789"/>
        <dbReference type="ChEBI" id="CHEBI:61961"/>
        <dbReference type="EC" id="2.1.1.354"/>
    </reaction>
</comment>
<dbReference type="CDD" id="cd04369">
    <property type="entry name" value="Bromodomain"/>
    <property type="match status" value="1"/>
</dbReference>
<keyword evidence="7 16" id="KW-0863">Zinc-finger</keyword>
<evidence type="ECO:0000256" key="13">
    <source>
        <dbReference type="ARBA" id="ARBA00047583"/>
    </source>
</evidence>
<dbReference type="InterPro" id="IPR011011">
    <property type="entry name" value="Znf_FYVE_PHD"/>
</dbReference>
<evidence type="ECO:0000256" key="8">
    <source>
        <dbReference type="ARBA" id="ARBA00022833"/>
    </source>
</evidence>
<evidence type="ECO:0000256" key="11">
    <source>
        <dbReference type="ARBA" id="ARBA00023242"/>
    </source>
</evidence>